<organism evidence="1 2">
    <name type="scientific">Nicotiana tabacum</name>
    <name type="common">Common tobacco</name>
    <dbReference type="NCBI Taxonomy" id="4097"/>
    <lineage>
        <taxon>Eukaryota</taxon>
        <taxon>Viridiplantae</taxon>
        <taxon>Streptophyta</taxon>
        <taxon>Embryophyta</taxon>
        <taxon>Tracheophyta</taxon>
        <taxon>Spermatophyta</taxon>
        <taxon>Magnoliopsida</taxon>
        <taxon>eudicotyledons</taxon>
        <taxon>Gunneridae</taxon>
        <taxon>Pentapetalae</taxon>
        <taxon>asterids</taxon>
        <taxon>lamiids</taxon>
        <taxon>Solanales</taxon>
        <taxon>Solanaceae</taxon>
        <taxon>Nicotianoideae</taxon>
        <taxon>Nicotianeae</taxon>
        <taxon>Nicotiana</taxon>
    </lineage>
</organism>
<accession>A0AC58T446</accession>
<keyword evidence="1" id="KW-1185">Reference proteome</keyword>
<protein>
    <submittedName>
        <fullName evidence="2">Uncharacterized protein LOC107768662</fullName>
    </submittedName>
</protein>
<reference evidence="1" key="1">
    <citation type="journal article" date="2014" name="Nat. Commun.">
        <title>The tobacco genome sequence and its comparison with those of tomato and potato.</title>
        <authorList>
            <person name="Sierro N."/>
            <person name="Battey J.N."/>
            <person name="Ouadi S."/>
            <person name="Bakaher N."/>
            <person name="Bovet L."/>
            <person name="Willig A."/>
            <person name="Goepfert S."/>
            <person name="Peitsch M.C."/>
            <person name="Ivanov N.V."/>
        </authorList>
    </citation>
    <scope>NUCLEOTIDE SEQUENCE [LARGE SCALE GENOMIC DNA]</scope>
</reference>
<reference evidence="2" key="2">
    <citation type="submission" date="2025-08" db="UniProtKB">
        <authorList>
            <consortium name="RefSeq"/>
        </authorList>
    </citation>
    <scope>IDENTIFICATION</scope>
    <source>
        <tissue evidence="2">Leaf</tissue>
    </source>
</reference>
<name>A0AC58T446_TOBAC</name>
<sequence length="587" mass="66825">MTFEENTSDSTNPLLNSINPLYMHPSKNVGFMLLPVAFDGSRYRSWRRRVLRALSVKNKVGFINGKCGKPDSKDPIFDQWERCDNIVTSWILNSLSKDLADSLQYGNDAKELWQELEDRYDQTNGAKLYQLQKEISDLSQGTFDIIGYYTKMKKLWEELNTLNAHAQCKCQCTCGTKARMHKAEQDRRLIQFLMGLNEVYTIVRGNILMMNPLPSLAQAFAILIQEEKQREMKKQQLQNQLWSTRKWIWRELLHELQPVKWHWGNSFRGNYPTNRPRPVCDYFKKPGHTKDKCYKLYGYPQDSKFNKGKLVAANVFGDYGDKTAGIGDGEIMVTRLLTGSAEDNSEMKVGTVNFAVTLPNGYKVKVTLVGDVVLSPKFSLKRAPSLKRPLEIGKASDGIYYHISELCKNVVALIQIPNQVSSSIPDKNNVHPYSHLVPPVASSLHVSYHACNKRCVDSHKHSSVKISSLSSKENDSLSNASTSVSTFTSTSDGNMVEFLWHKRLGHVPFAKIKGINEMPAKFTPTQPFLCPICPMARHSRLPFPERTTLATEVFEILHADLWGPYHIATHGRHKYFIAFVVDYSRCT</sequence>
<dbReference type="RefSeq" id="XP_075092007.1">
    <property type="nucleotide sequence ID" value="XM_075235906.1"/>
</dbReference>
<proteinExistence type="predicted"/>
<evidence type="ECO:0000313" key="1">
    <source>
        <dbReference type="Proteomes" id="UP000790787"/>
    </source>
</evidence>
<evidence type="ECO:0000313" key="2">
    <source>
        <dbReference type="RefSeq" id="XP_075092007.1"/>
    </source>
</evidence>
<dbReference type="Proteomes" id="UP000790787">
    <property type="component" value="Chromosome 17"/>
</dbReference>
<gene>
    <name evidence="2" type="primary">LOC107768662</name>
</gene>